<feature type="region of interest" description="Disordered" evidence="1">
    <location>
        <begin position="48"/>
        <end position="74"/>
    </location>
</feature>
<dbReference type="InterPro" id="IPR024209">
    <property type="entry name" value="CDIF630_02480-like"/>
</dbReference>
<protein>
    <submittedName>
        <fullName evidence="2">DUF3787 domain-containing protein</fullName>
    </submittedName>
</protein>
<evidence type="ECO:0000313" key="4">
    <source>
        <dbReference type="Proteomes" id="UP001299409"/>
    </source>
</evidence>
<name>A0A6N3F1W8_9FIRM</name>
<reference evidence="2 4" key="2">
    <citation type="submission" date="2021-10" db="EMBL/GenBank/DDBJ databases">
        <title>Collection of gut derived symbiotic bacterial strains cultured from healthy donors.</title>
        <authorList>
            <person name="Lin H."/>
            <person name="Littmann E."/>
            <person name="Claire K."/>
            <person name="Pamer E."/>
        </authorList>
    </citation>
    <scope>NUCLEOTIDE SEQUENCE [LARGE SCALE GENOMIC DNA]</scope>
    <source>
        <strain evidence="2 4">MSK.17.68</strain>
    </source>
</reference>
<evidence type="ECO:0000256" key="1">
    <source>
        <dbReference type="SAM" id="MobiDB-lite"/>
    </source>
</evidence>
<dbReference type="EMBL" id="JAJBMB010000008">
    <property type="protein sequence ID" value="MCB5446401.1"/>
    <property type="molecule type" value="Genomic_DNA"/>
</dbReference>
<evidence type="ECO:0000313" key="2">
    <source>
        <dbReference type="EMBL" id="MCB5446401.1"/>
    </source>
</evidence>
<reference evidence="3" key="1">
    <citation type="submission" date="2019-11" db="EMBL/GenBank/DDBJ databases">
        <authorList>
            <person name="Feng L."/>
        </authorList>
    </citation>
    <scope>NUCLEOTIDE SEQUENCE</scope>
    <source>
        <strain evidence="3">IbartlettiiLFYP30</strain>
    </source>
</reference>
<dbReference type="EMBL" id="CACRUE010000039">
    <property type="protein sequence ID" value="VYU45886.1"/>
    <property type="molecule type" value="Genomic_DNA"/>
</dbReference>
<dbReference type="AlphaFoldDB" id="A0A6N3F1W8"/>
<feature type="compositionally biased region" description="Basic and acidic residues" evidence="1">
    <location>
        <begin position="1"/>
        <end position="13"/>
    </location>
</feature>
<gene>
    <name evidence="3" type="ORF">IBLFYP30_02763</name>
    <name evidence="2" type="ORF">LIP50_09325</name>
</gene>
<feature type="region of interest" description="Disordered" evidence="1">
    <location>
        <begin position="1"/>
        <end position="24"/>
    </location>
</feature>
<organism evidence="3">
    <name type="scientific">Intestinibacter bartlettii</name>
    <dbReference type="NCBI Taxonomy" id="261299"/>
    <lineage>
        <taxon>Bacteria</taxon>
        <taxon>Bacillati</taxon>
        <taxon>Bacillota</taxon>
        <taxon>Clostridia</taxon>
        <taxon>Peptostreptococcales</taxon>
        <taxon>Peptostreptococcaceae</taxon>
        <taxon>Intestinibacter</taxon>
    </lineage>
</organism>
<accession>A0A6N3F1W8</accession>
<keyword evidence="4" id="KW-1185">Reference proteome</keyword>
<dbReference type="Pfam" id="PF12655">
    <property type="entry name" value="CDIF630_02480-like"/>
    <property type="match status" value="1"/>
</dbReference>
<proteinExistence type="predicted"/>
<evidence type="ECO:0000313" key="3">
    <source>
        <dbReference type="EMBL" id="VYU45886.1"/>
    </source>
</evidence>
<dbReference type="GeneID" id="89565449"/>
<sequence>MHKKGYDEHEKHHGISRQLSGKRNARLYSSVPVENNYTAAWTDPGYIYPETNVTAPSEEMTEEAKDWVDNGSKL</sequence>
<dbReference type="Proteomes" id="UP001299409">
    <property type="component" value="Unassembled WGS sequence"/>
</dbReference>
<dbReference type="RefSeq" id="WP_022072257.1">
    <property type="nucleotide sequence ID" value="NZ_BAABXU010000001.1"/>
</dbReference>